<proteinExistence type="predicted"/>
<gene>
    <name evidence="1" type="ORF">SK128_027988</name>
</gene>
<sequence>MNVTDRHATFKAHFPFSTLLVLKSGNPLRRGAPVSFHTRTKSFAKSCRCRPNVEDLGPVRSLSSSYVQRSCASAI</sequence>
<organism evidence="1 2">
    <name type="scientific">Halocaridina rubra</name>
    <name type="common">Hawaiian red shrimp</name>
    <dbReference type="NCBI Taxonomy" id="373956"/>
    <lineage>
        <taxon>Eukaryota</taxon>
        <taxon>Metazoa</taxon>
        <taxon>Ecdysozoa</taxon>
        <taxon>Arthropoda</taxon>
        <taxon>Crustacea</taxon>
        <taxon>Multicrustacea</taxon>
        <taxon>Malacostraca</taxon>
        <taxon>Eumalacostraca</taxon>
        <taxon>Eucarida</taxon>
        <taxon>Decapoda</taxon>
        <taxon>Pleocyemata</taxon>
        <taxon>Caridea</taxon>
        <taxon>Atyoidea</taxon>
        <taxon>Atyidae</taxon>
        <taxon>Halocaridina</taxon>
    </lineage>
</organism>
<accession>A0AAN9A5A7</accession>
<evidence type="ECO:0000313" key="2">
    <source>
        <dbReference type="Proteomes" id="UP001381693"/>
    </source>
</evidence>
<dbReference type="AlphaFoldDB" id="A0AAN9A5A7"/>
<name>A0AAN9A5A7_HALRR</name>
<keyword evidence="2" id="KW-1185">Reference proteome</keyword>
<protein>
    <submittedName>
        <fullName evidence="1">Uncharacterized protein</fullName>
    </submittedName>
</protein>
<reference evidence="1 2" key="1">
    <citation type="submission" date="2023-11" db="EMBL/GenBank/DDBJ databases">
        <title>Halocaridina rubra genome assembly.</title>
        <authorList>
            <person name="Smith C."/>
        </authorList>
    </citation>
    <scope>NUCLEOTIDE SEQUENCE [LARGE SCALE GENOMIC DNA]</scope>
    <source>
        <strain evidence="1">EP-1</strain>
        <tissue evidence="1">Whole</tissue>
    </source>
</reference>
<dbReference type="EMBL" id="JAXCGZ010015510">
    <property type="protein sequence ID" value="KAK7070162.1"/>
    <property type="molecule type" value="Genomic_DNA"/>
</dbReference>
<feature type="non-terminal residue" evidence="1">
    <location>
        <position position="75"/>
    </location>
</feature>
<evidence type="ECO:0000313" key="1">
    <source>
        <dbReference type="EMBL" id="KAK7070162.1"/>
    </source>
</evidence>
<comment type="caution">
    <text evidence="1">The sequence shown here is derived from an EMBL/GenBank/DDBJ whole genome shotgun (WGS) entry which is preliminary data.</text>
</comment>
<dbReference type="Proteomes" id="UP001381693">
    <property type="component" value="Unassembled WGS sequence"/>
</dbReference>